<evidence type="ECO:0000313" key="2">
    <source>
        <dbReference type="Proteomes" id="UP000309997"/>
    </source>
</evidence>
<comment type="caution">
    <text evidence="1">The sequence shown here is derived from an EMBL/GenBank/DDBJ whole genome shotgun (WGS) entry which is preliminary data.</text>
</comment>
<proteinExistence type="predicted"/>
<protein>
    <submittedName>
        <fullName evidence="1">Uncharacterized protein</fullName>
    </submittedName>
</protein>
<sequence length="661" mass="73183">MKHGICRFFSLHTSQLAKPAQKKFLSIFSSLSRHLSRKISDQMLNKEGDGGKEYFRKLSRKELQSLCKQCSLPARKSSSEMVESLAFYFMRKGLNLVSSGTSINGVQDALLHTSLMPPMQPKSALNSVKDSFELRSRPGEEIYKGNRNFKCNNLESFIGPGAYNKESFGGLISNFQEVSPSQFFSQYAGSHVNFKKPLSLGGRVEDSPQFHGRDINTVACSKEIALPSIITTANVPASFEFHVSSEEGIKLCVDLNSSPLEWIKKYKNQVSLCDNVVNTKSRSLYEELGCIGESNKKLKSSVLQNIDSGKNRDESMQAEPSPSSVGEKNSHVRNGHPDGGNNSPISSPVIPCSVAVDVSLYLKEDPGLASVKPSSDGQNHNNLNIESFSEKECIAALDSDITDTPLEKTACNFAVNSISNGSIDHIALMHHSSKWDDEVCENSTQQNSCNLENASVVFPGCFMEMQLSETGNYHKNASCLPHKNGEFLDPYDSKHNRGSEQDGLANSSENDHCNNQVPTCSEEQHAKEGIHKLIAIWKLVETFLFVKMQNSNSSYLIPKLLWNGAMLSMAGRVDDSFDKNSLKSGVIKSSEELLRKRPHIYRVSQNGRRKSDTIILRSTRRSAGKVLPRRSMRLVSKVLSQCITLAILLIITDGHLVEVDN</sequence>
<organism evidence="1 2">
    <name type="scientific">Populus alba</name>
    <name type="common">White poplar</name>
    <dbReference type="NCBI Taxonomy" id="43335"/>
    <lineage>
        <taxon>Eukaryota</taxon>
        <taxon>Viridiplantae</taxon>
        <taxon>Streptophyta</taxon>
        <taxon>Embryophyta</taxon>
        <taxon>Tracheophyta</taxon>
        <taxon>Spermatophyta</taxon>
        <taxon>Magnoliopsida</taxon>
        <taxon>eudicotyledons</taxon>
        <taxon>Gunneridae</taxon>
        <taxon>Pentapetalae</taxon>
        <taxon>rosids</taxon>
        <taxon>fabids</taxon>
        <taxon>Malpighiales</taxon>
        <taxon>Salicaceae</taxon>
        <taxon>Saliceae</taxon>
        <taxon>Populus</taxon>
    </lineage>
</organism>
<reference evidence="1 2" key="1">
    <citation type="journal article" date="2024" name="Plant Biotechnol. J.">
        <title>Genome and CRISPR/Cas9 system of a widespread forest tree (Populus alba) in the world.</title>
        <authorList>
            <person name="Liu Y.J."/>
            <person name="Jiang P.F."/>
            <person name="Han X.M."/>
            <person name="Li X.Y."/>
            <person name="Wang H.M."/>
            <person name="Wang Y.J."/>
            <person name="Wang X.X."/>
            <person name="Zeng Q.Y."/>
        </authorList>
    </citation>
    <scope>NUCLEOTIDE SEQUENCE [LARGE SCALE GENOMIC DNA]</scope>
    <source>
        <strain evidence="2">cv. PAL-ZL1</strain>
    </source>
</reference>
<accession>A0ACC4BXM1</accession>
<evidence type="ECO:0000313" key="1">
    <source>
        <dbReference type="EMBL" id="KAL3583182.1"/>
    </source>
</evidence>
<dbReference type="EMBL" id="RCHU02000007">
    <property type="protein sequence ID" value="KAL3583182.1"/>
    <property type="molecule type" value="Genomic_DNA"/>
</dbReference>
<dbReference type="Proteomes" id="UP000309997">
    <property type="component" value="Unassembled WGS sequence"/>
</dbReference>
<name>A0ACC4BXM1_POPAL</name>
<keyword evidence="2" id="KW-1185">Reference proteome</keyword>
<gene>
    <name evidence="1" type="ORF">D5086_014243</name>
</gene>